<evidence type="ECO:0000259" key="3">
    <source>
        <dbReference type="PROSITE" id="PS51294"/>
    </source>
</evidence>
<sequence>MRHDHMQAWSPQEDRVILQMYQTEGRKWGRIASALPGRSSASVRNRFLRIEKGQTLRELGLSKNRCAACGQQKLGHVCQVKLSPLPVRPNLVANPSLLKLPQAFATPIPPSEAPFLDPRLPAVYVSPLQHPNSPPSYATHTSFRFPADSSQQLWIAPAAAPSPLLPSMVPRGMSPPLSATATVTTGPTVGFGHARPDRAEPATKRKREGEADRVAGSAPATAPAVVAAEAAEGLAALFAENLPPPRGESGRARTAWQVSAGDGPPPIMRRNSSKSFDGLRRPLEPADNMLEDMMVAELAAQTA</sequence>
<dbReference type="Gene3D" id="1.10.10.60">
    <property type="entry name" value="Homeodomain-like"/>
    <property type="match status" value="1"/>
</dbReference>
<feature type="domain" description="HTH myb-type" evidence="3">
    <location>
        <begin position="1"/>
        <end position="55"/>
    </location>
</feature>
<dbReference type="AlphaFoldDB" id="A0A0D3KYN1"/>
<dbReference type="Proteomes" id="UP000013827">
    <property type="component" value="Unassembled WGS sequence"/>
</dbReference>
<evidence type="ECO:0000313" key="5">
    <source>
        <dbReference type="Proteomes" id="UP000013827"/>
    </source>
</evidence>
<dbReference type="HOGENOM" id="CLU_919599_0_0_1"/>
<proteinExistence type="predicted"/>
<feature type="compositionally biased region" description="Basic and acidic residues" evidence="1">
    <location>
        <begin position="194"/>
        <end position="213"/>
    </location>
</feature>
<evidence type="ECO:0000256" key="1">
    <source>
        <dbReference type="SAM" id="MobiDB-lite"/>
    </source>
</evidence>
<protein>
    <recommendedName>
        <fullName evidence="6">Myb-like domain-containing protein</fullName>
    </recommendedName>
</protein>
<feature type="domain" description="Myb-like" evidence="2">
    <location>
        <begin position="9"/>
        <end position="51"/>
    </location>
</feature>
<dbReference type="PaxDb" id="2903-EOD40866"/>
<keyword evidence="5" id="KW-1185">Reference proteome</keyword>
<reference evidence="5" key="1">
    <citation type="journal article" date="2013" name="Nature">
        <title>Pan genome of the phytoplankton Emiliania underpins its global distribution.</title>
        <authorList>
            <person name="Read B.A."/>
            <person name="Kegel J."/>
            <person name="Klute M.J."/>
            <person name="Kuo A."/>
            <person name="Lefebvre S.C."/>
            <person name="Maumus F."/>
            <person name="Mayer C."/>
            <person name="Miller J."/>
            <person name="Monier A."/>
            <person name="Salamov A."/>
            <person name="Young J."/>
            <person name="Aguilar M."/>
            <person name="Claverie J.M."/>
            <person name="Frickenhaus S."/>
            <person name="Gonzalez K."/>
            <person name="Herman E.K."/>
            <person name="Lin Y.C."/>
            <person name="Napier J."/>
            <person name="Ogata H."/>
            <person name="Sarno A.F."/>
            <person name="Shmutz J."/>
            <person name="Schroeder D."/>
            <person name="de Vargas C."/>
            <person name="Verret F."/>
            <person name="von Dassow P."/>
            <person name="Valentin K."/>
            <person name="Van de Peer Y."/>
            <person name="Wheeler G."/>
            <person name="Dacks J.B."/>
            <person name="Delwiche C.F."/>
            <person name="Dyhrman S.T."/>
            <person name="Glockner G."/>
            <person name="John U."/>
            <person name="Richards T."/>
            <person name="Worden A.Z."/>
            <person name="Zhang X."/>
            <person name="Grigoriev I.V."/>
            <person name="Allen A.E."/>
            <person name="Bidle K."/>
            <person name="Borodovsky M."/>
            <person name="Bowler C."/>
            <person name="Brownlee C."/>
            <person name="Cock J.M."/>
            <person name="Elias M."/>
            <person name="Gladyshev V.N."/>
            <person name="Groth M."/>
            <person name="Guda C."/>
            <person name="Hadaegh A."/>
            <person name="Iglesias-Rodriguez M.D."/>
            <person name="Jenkins J."/>
            <person name="Jones B.M."/>
            <person name="Lawson T."/>
            <person name="Leese F."/>
            <person name="Lindquist E."/>
            <person name="Lobanov A."/>
            <person name="Lomsadze A."/>
            <person name="Malik S.B."/>
            <person name="Marsh M.E."/>
            <person name="Mackinder L."/>
            <person name="Mock T."/>
            <person name="Mueller-Roeber B."/>
            <person name="Pagarete A."/>
            <person name="Parker M."/>
            <person name="Probert I."/>
            <person name="Quesneville H."/>
            <person name="Raines C."/>
            <person name="Rensing S.A."/>
            <person name="Riano-Pachon D.M."/>
            <person name="Richier S."/>
            <person name="Rokitta S."/>
            <person name="Shiraiwa Y."/>
            <person name="Soanes D.M."/>
            <person name="van der Giezen M."/>
            <person name="Wahlund T.M."/>
            <person name="Williams B."/>
            <person name="Wilson W."/>
            <person name="Wolfe G."/>
            <person name="Wurch L.L."/>
        </authorList>
    </citation>
    <scope>NUCLEOTIDE SEQUENCE</scope>
</reference>
<dbReference type="PROSITE" id="PS51294">
    <property type="entry name" value="HTH_MYB"/>
    <property type="match status" value="1"/>
</dbReference>
<dbReference type="KEGG" id="ehx:EMIHUDRAFT_439494"/>
<feature type="region of interest" description="Disordered" evidence="1">
    <location>
        <begin position="257"/>
        <end position="280"/>
    </location>
</feature>
<name>A0A0D3KYN1_EMIH1</name>
<feature type="region of interest" description="Disordered" evidence="1">
    <location>
        <begin position="185"/>
        <end position="218"/>
    </location>
</feature>
<reference evidence="4" key="2">
    <citation type="submission" date="2024-10" db="UniProtKB">
        <authorList>
            <consortium name="EnsemblProtists"/>
        </authorList>
    </citation>
    <scope>IDENTIFICATION</scope>
</reference>
<dbReference type="InterPro" id="IPR001005">
    <property type="entry name" value="SANT/Myb"/>
</dbReference>
<dbReference type="SUPFAM" id="SSF46689">
    <property type="entry name" value="Homeodomain-like"/>
    <property type="match status" value="1"/>
</dbReference>
<dbReference type="SMART" id="SM00717">
    <property type="entry name" value="SANT"/>
    <property type="match status" value="1"/>
</dbReference>
<accession>A0A0D3KYN1</accession>
<dbReference type="CDD" id="cd00167">
    <property type="entry name" value="SANT"/>
    <property type="match status" value="1"/>
</dbReference>
<dbReference type="InterPro" id="IPR017930">
    <property type="entry name" value="Myb_dom"/>
</dbReference>
<dbReference type="RefSeq" id="XP_005793295.1">
    <property type="nucleotide sequence ID" value="XM_005793238.1"/>
</dbReference>
<evidence type="ECO:0000313" key="4">
    <source>
        <dbReference type="EnsemblProtists" id="EOD40866"/>
    </source>
</evidence>
<dbReference type="InterPro" id="IPR009057">
    <property type="entry name" value="Homeodomain-like_sf"/>
</dbReference>
<dbReference type="GeneID" id="17286136"/>
<evidence type="ECO:0008006" key="6">
    <source>
        <dbReference type="Google" id="ProtNLM"/>
    </source>
</evidence>
<evidence type="ECO:0000259" key="2">
    <source>
        <dbReference type="PROSITE" id="PS50090"/>
    </source>
</evidence>
<dbReference type="EnsemblProtists" id="EOD40866">
    <property type="protein sequence ID" value="EOD40866"/>
    <property type="gene ID" value="EMIHUDRAFT_439494"/>
</dbReference>
<dbReference type="Pfam" id="PF00249">
    <property type="entry name" value="Myb_DNA-binding"/>
    <property type="match status" value="1"/>
</dbReference>
<dbReference type="PROSITE" id="PS50090">
    <property type="entry name" value="MYB_LIKE"/>
    <property type="match status" value="1"/>
</dbReference>
<organism evidence="4 5">
    <name type="scientific">Emiliania huxleyi (strain CCMP1516)</name>
    <dbReference type="NCBI Taxonomy" id="280463"/>
    <lineage>
        <taxon>Eukaryota</taxon>
        <taxon>Haptista</taxon>
        <taxon>Haptophyta</taxon>
        <taxon>Prymnesiophyceae</taxon>
        <taxon>Isochrysidales</taxon>
        <taxon>Noelaerhabdaceae</taxon>
        <taxon>Emiliania</taxon>
    </lineage>
</organism>